<keyword evidence="7" id="KW-0067">ATP-binding</keyword>
<name>A0A7X5Y0G2_9SPHN</name>
<dbReference type="SUPFAM" id="SSF55785">
    <property type="entry name" value="PYP-like sensor domain (PAS domain)"/>
    <property type="match status" value="2"/>
</dbReference>
<feature type="transmembrane region" description="Helical" evidence="11">
    <location>
        <begin position="27"/>
        <end position="44"/>
    </location>
</feature>
<dbReference type="InterPro" id="IPR000700">
    <property type="entry name" value="PAS-assoc_C"/>
</dbReference>
<sequence length="589" mass="64629">MNFPLPQFDMPAPVTLGDRLRRRIPEAMATLLLLVSGLALAPLVSRGERYVLVGVLLAWAAAILLLASYSRALRRRLRAEEADARRRADRADELAAELNLLIDGAVGYAIYTVDPRGRVSFWNEGAERLKGWREDEVLGRDMGLFYPASAVAAGKPRADLDAALRDGKLEEEDWRLRKDGSEFLAQVLITPLRGPDGRLRGFGKVIRDITEQRASERQATAAANHLRSILATVLDAMVIIDERGNIVSFSAAAERMFGYAEDEVVGANVSLLMPVGDGARHDGYIRRYLETGERRIIGTGRTVTGRRRDGSTFPIELSVGEAMTEGERVFTGFIRDLSDKQRAEQRIEELRSGLIHAARVSAMGTMASTLAHELNQPITAVVNYVRGVLNLLDAGDAQDLPMIREALDDTAQEALRAGTIVRRLREFVARGEVEKSVEHIPDLVDEACKLALIGAREKGVVAEFLFDPAAGPVLVDRIQIQQVLINLMRNAIEAMAEVSERRLTISSRLEMPGFVRVTVADTGPGVAAEVAEDLFRAFHSTKVDGMGLGLSICRTIVEANGGRIWLEPREGGGSCFHFTLVHVEEGNLP</sequence>
<feature type="transmembrane region" description="Helical" evidence="11">
    <location>
        <begin position="50"/>
        <end position="69"/>
    </location>
</feature>
<dbReference type="SMART" id="SM00086">
    <property type="entry name" value="PAC"/>
    <property type="match status" value="2"/>
</dbReference>
<evidence type="ECO:0000256" key="8">
    <source>
        <dbReference type="ARBA" id="ARBA00023012"/>
    </source>
</evidence>
<dbReference type="InterPro" id="IPR003661">
    <property type="entry name" value="HisK_dim/P_dom"/>
</dbReference>
<gene>
    <name evidence="15" type="ORF">GGR89_002700</name>
</gene>
<dbReference type="InterPro" id="IPR001610">
    <property type="entry name" value="PAC"/>
</dbReference>
<comment type="caution">
    <text evidence="15">The sequence shown here is derived from an EMBL/GenBank/DDBJ whole genome shotgun (WGS) entry which is preliminary data.</text>
</comment>
<keyword evidence="5" id="KW-0547">Nucleotide-binding</keyword>
<dbReference type="Pfam" id="PF13426">
    <property type="entry name" value="PAS_9"/>
    <property type="match status" value="1"/>
</dbReference>
<dbReference type="GO" id="GO:0006355">
    <property type="term" value="P:regulation of DNA-templated transcription"/>
    <property type="evidence" value="ECO:0007669"/>
    <property type="project" value="InterPro"/>
</dbReference>
<organism evidence="15 16">
    <name type="scientific">Sphingomonas trueperi</name>
    <dbReference type="NCBI Taxonomy" id="53317"/>
    <lineage>
        <taxon>Bacteria</taxon>
        <taxon>Pseudomonadati</taxon>
        <taxon>Pseudomonadota</taxon>
        <taxon>Alphaproteobacteria</taxon>
        <taxon>Sphingomonadales</taxon>
        <taxon>Sphingomonadaceae</taxon>
        <taxon>Sphingomonas</taxon>
    </lineage>
</organism>
<dbReference type="CDD" id="cd00130">
    <property type="entry name" value="PAS"/>
    <property type="match status" value="2"/>
</dbReference>
<dbReference type="PRINTS" id="PR00344">
    <property type="entry name" value="BCTRLSENSOR"/>
</dbReference>
<feature type="domain" description="Histidine kinase" evidence="12">
    <location>
        <begin position="369"/>
        <end position="584"/>
    </location>
</feature>
<dbReference type="FunFam" id="3.30.450.20:FF:000060">
    <property type="entry name" value="Sensor protein FixL"/>
    <property type="match status" value="1"/>
</dbReference>
<protein>
    <recommendedName>
        <fullName evidence="10">Sensor protein FixL</fullName>
        <ecNumber evidence="2">2.7.13.3</ecNumber>
    </recommendedName>
</protein>
<dbReference type="SMART" id="SM00387">
    <property type="entry name" value="HATPase_c"/>
    <property type="match status" value="1"/>
</dbReference>
<keyword evidence="11" id="KW-1133">Transmembrane helix</keyword>
<dbReference type="Gene3D" id="3.30.450.20">
    <property type="entry name" value="PAS domain"/>
    <property type="match status" value="2"/>
</dbReference>
<proteinExistence type="predicted"/>
<dbReference type="GO" id="GO:0005524">
    <property type="term" value="F:ATP binding"/>
    <property type="evidence" value="ECO:0007669"/>
    <property type="project" value="UniProtKB-KW"/>
</dbReference>
<keyword evidence="11" id="KW-0812">Transmembrane</keyword>
<dbReference type="Pfam" id="PF02518">
    <property type="entry name" value="HATPase_c"/>
    <property type="match status" value="1"/>
</dbReference>
<dbReference type="InterPro" id="IPR003594">
    <property type="entry name" value="HATPase_dom"/>
</dbReference>
<evidence type="ECO:0000256" key="10">
    <source>
        <dbReference type="ARBA" id="ARBA00070616"/>
    </source>
</evidence>
<evidence type="ECO:0000259" key="12">
    <source>
        <dbReference type="PROSITE" id="PS50109"/>
    </source>
</evidence>
<keyword evidence="8" id="KW-0902">Two-component regulatory system</keyword>
<dbReference type="PANTHER" id="PTHR43065:SF10">
    <property type="entry name" value="PEROXIDE STRESS-ACTIVATED HISTIDINE KINASE MAK3"/>
    <property type="match status" value="1"/>
</dbReference>
<dbReference type="PROSITE" id="PS50112">
    <property type="entry name" value="PAS"/>
    <property type="match status" value="2"/>
</dbReference>
<feature type="domain" description="PAC" evidence="14">
    <location>
        <begin position="169"/>
        <end position="221"/>
    </location>
</feature>
<evidence type="ECO:0000256" key="7">
    <source>
        <dbReference type="ARBA" id="ARBA00022840"/>
    </source>
</evidence>
<evidence type="ECO:0000259" key="14">
    <source>
        <dbReference type="PROSITE" id="PS50113"/>
    </source>
</evidence>
<dbReference type="Pfam" id="PF00989">
    <property type="entry name" value="PAS"/>
    <property type="match status" value="1"/>
</dbReference>
<evidence type="ECO:0000256" key="6">
    <source>
        <dbReference type="ARBA" id="ARBA00022777"/>
    </source>
</evidence>
<feature type="domain" description="PAC" evidence="14">
    <location>
        <begin position="290"/>
        <end position="349"/>
    </location>
</feature>
<dbReference type="Proteomes" id="UP000531251">
    <property type="component" value="Unassembled WGS sequence"/>
</dbReference>
<comment type="function">
    <text evidence="9">Putative oxygen sensor; modulates the activity of FixJ, a transcriptional activator of nitrogen fixation fixK gene. FixL probably acts as a kinase that phosphorylates FixJ.</text>
</comment>
<feature type="domain" description="PAS" evidence="13">
    <location>
        <begin position="94"/>
        <end position="167"/>
    </location>
</feature>
<dbReference type="InterPro" id="IPR013767">
    <property type="entry name" value="PAS_fold"/>
</dbReference>
<dbReference type="Gene3D" id="1.10.287.130">
    <property type="match status" value="1"/>
</dbReference>
<dbReference type="InterPro" id="IPR036890">
    <property type="entry name" value="HATPase_C_sf"/>
</dbReference>
<keyword evidence="6 15" id="KW-0418">Kinase</keyword>
<evidence type="ECO:0000256" key="1">
    <source>
        <dbReference type="ARBA" id="ARBA00000085"/>
    </source>
</evidence>
<dbReference type="CDD" id="cd00082">
    <property type="entry name" value="HisKA"/>
    <property type="match status" value="1"/>
</dbReference>
<evidence type="ECO:0000313" key="16">
    <source>
        <dbReference type="Proteomes" id="UP000531251"/>
    </source>
</evidence>
<evidence type="ECO:0000313" key="15">
    <source>
        <dbReference type="EMBL" id="NJB98368.1"/>
    </source>
</evidence>
<dbReference type="SMART" id="SM00388">
    <property type="entry name" value="HisKA"/>
    <property type="match status" value="1"/>
</dbReference>
<dbReference type="InterPro" id="IPR000014">
    <property type="entry name" value="PAS"/>
</dbReference>
<keyword evidence="11" id="KW-0472">Membrane</keyword>
<dbReference type="RefSeq" id="WP_125977330.1">
    <property type="nucleotide sequence ID" value="NZ_BAAADY010000023.1"/>
</dbReference>
<dbReference type="SMART" id="SM00091">
    <property type="entry name" value="PAS"/>
    <property type="match status" value="2"/>
</dbReference>
<dbReference type="InterPro" id="IPR036097">
    <property type="entry name" value="HisK_dim/P_sf"/>
</dbReference>
<dbReference type="EMBL" id="JAATJB010000008">
    <property type="protein sequence ID" value="NJB98368.1"/>
    <property type="molecule type" value="Genomic_DNA"/>
</dbReference>
<dbReference type="PROSITE" id="PS50109">
    <property type="entry name" value="HIS_KIN"/>
    <property type="match status" value="1"/>
</dbReference>
<dbReference type="PROSITE" id="PS50113">
    <property type="entry name" value="PAC"/>
    <property type="match status" value="2"/>
</dbReference>
<evidence type="ECO:0000256" key="11">
    <source>
        <dbReference type="SAM" id="Phobius"/>
    </source>
</evidence>
<dbReference type="SUPFAM" id="SSF47384">
    <property type="entry name" value="Homodimeric domain of signal transducing histidine kinase"/>
    <property type="match status" value="1"/>
</dbReference>
<feature type="domain" description="PAS" evidence="13">
    <location>
        <begin position="222"/>
        <end position="292"/>
    </location>
</feature>
<dbReference type="InterPro" id="IPR004358">
    <property type="entry name" value="Sig_transdc_His_kin-like_C"/>
</dbReference>
<dbReference type="AlphaFoldDB" id="A0A7X5Y0G2"/>
<evidence type="ECO:0000259" key="13">
    <source>
        <dbReference type="PROSITE" id="PS50112"/>
    </source>
</evidence>
<comment type="catalytic activity">
    <reaction evidence="1">
        <text>ATP + protein L-histidine = ADP + protein N-phospho-L-histidine.</text>
        <dbReference type="EC" id="2.7.13.3"/>
    </reaction>
</comment>
<dbReference type="EC" id="2.7.13.3" evidence="2"/>
<keyword evidence="3" id="KW-0597">Phosphoprotein</keyword>
<keyword evidence="16" id="KW-1185">Reference proteome</keyword>
<keyword evidence="4 15" id="KW-0808">Transferase</keyword>
<dbReference type="NCBIfam" id="TIGR00229">
    <property type="entry name" value="sensory_box"/>
    <property type="match status" value="2"/>
</dbReference>
<evidence type="ECO:0000256" key="4">
    <source>
        <dbReference type="ARBA" id="ARBA00022679"/>
    </source>
</evidence>
<dbReference type="SUPFAM" id="SSF55874">
    <property type="entry name" value="ATPase domain of HSP90 chaperone/DNA topoisomerase II/histidine kinase"/>
    <property type="match status" value="1"/>
</dbReference>
<dbReference type="Pfam" id="PF00512">
    <property type="entry name" value="HisKA"/>
    <property type="match status" value="1"/>
</dbReference>
<accession>A0A7X5Y0G2</accession>
<evidence type="ECO:0000256" key="3">
    <source>
        <dbReference type="ARBA" id="ARBA00022553"/>
    </source>
</evidence>
<reference evidence="15 16" key="1">
    <citation type="submission" date="2020-03" db="EMBL/GenBank/DDBJ databases">
        <title>Genomic Encyclopedia of Type Strains, Phase IV (KMG-IV): sequencing the most valuable type-strain genomes for metagenomic binning, comparative biology and taxonomic classification.</title>
        <authorList>
            <person name="Goeker M."/>
        </authorList>
    </citation>
    <scope>NUCLEOTIDE SEQUENCE [LARGE SCALE GENOMIC DNA]</scope>
    <source>
        <strain evidence="15 16">DSM 7225</strain>
    </source>
</reference>
<evidence type="ECO:0000256" key="2">
    <source>
        <dbReference type="ARBA" id="ARBA00012438"/>
    </source>
</evidence>
<dbReference type="GO" id="GO:0000155">
    <property type="term" value="F:phosphorelay sensor kinase activity"/>
    <property type="evidence" value="ECO:0007669"/>
    <property type="project" value="InterPro"/>
</dbReference>
<dbReference type="InterPro" id="IPR005467">
    <property type="entry name" value="His_kinase_dom"/>
</dbReference>
<dbReference type="Gene3D" id="6.10.250.2580">
    <property type="match status" value="1"/>
</dbReference>
<dbReference type="Gene3D" id="3.30.565.10">
    <property type="entry name" value="Histidine kinase-like ATPase, C-terminal domain"/>
    <property type="match status" value="1"/>
</dbReference>
<evidence type="ECO:0000256" key="5">
    <source>
        <dbReference type="ARBA" id="ARBA00022741"/>
    </source>
</evidence>
<evidence type="ECO:0000256" key="9">
    <source>
        <dbReference type="ARBA" id="ARBA00059827"/>
    </source>
</evidence>
<dbReference type="PANTHER" id="PTHR43065">
    <property type="entry name" value="SENSOR HISTIDINE KINASE"/>
    <property type="match status" value="1"/>
</dbReference>
<dbReference type="InterPro" id="IPR035965">
    <property type="entry name" value="PAS-like_dom_sf"/>
</dbReference>